<dbReference type="EMBL" id="BAAANE010000008">
    <property type="protein sequence ID" value="GAA1650727.1"/>
    <property type="molecule type" value="Genomic_DNA"/>
</dbReference>
<dbReference type="SUPFAM" id="SSF52540">
    <property type="entry name" value="P-loop containing nucleoside triphosphate hydrolases"/>
    <property type="match status" value="1"/>
</dbReference>
<comment type="caution">
    <text evidence="1">The sequence shown here is derived from an EMBL/GenBank/DDBJ whole genome shotgun (WGS) entry which is preliminary data.</text>
</comment>
<proteinExistence type="predicted"/>
<dbReference type="Gene3D" id="3.40.50.300">
    <property type="entry name" value="P-loop containing nucleotide triphosphate hydrolases"/>
    <property type="match status" value="1"/>
</dbReference>
<organism evidence="1 2">
    <name type="scientific">Kribbella alba</name>
    <dbReference type="NCBI Taxonomy" id="190197"/>
    <lineage>
        <taxon>Bacteria</taxon>
        <taxon>Bacillati</taxon>
        <taxon>Actinomycetota</taxon>
        <taxon>Actinomycetes</taxon>
        <taxon>Propionibacteriales</taxon>
        <taxon>Kribbellaceae</taxon>
        <taxon>Kribbella</taxon>
    </lineage>
</organism>
<evidence type="ECO:0000313" key="2">
    <source>
        <dbReference type="Proteomes" id="UP001501319"/>
    </source>
</evidence>
<protein>
    <submittedName>
        <fullName evidence="1">AAA family ATPase</fullName>
    </submittedName>
</protein>
<dbReference type="Proteomes" id="UP001501319">
    <property type="component" value="Unassembled WGS sequence"/>
</dbReference>
<accession>A0ABN2FLJ9</accession>
<name>A0ABN2FLJ9_9ACTN</name>
<evidence type="ECO:0000313" key="1">
    <source>
        <dbReference type="EMBL" id="GAA1650727.1"/>
    </source>
</evidence>
<gene>
    <name evidence="1" type="ORF">GCM10009744_47940</name>
</gene>
<keyword evidence="2" id="KW-1185">Reference proteome</keyword>
<reference evidence="1 2" key="1">
    <citation type="journal article" date="2019" name="Int. J. Syst. Evol. Microbiol.">
        <title>The Global Catalogue of Microorganisms (GCM) 10K type strain sequencing project: providing services to taxonomists for standard genome sequencing and annotation.</title>
        <authorList>
            <consortium name="The Broad Institute Genomics Platform"/>
            <consortium name="The Broad Institute Genome Sequencing Center for Infectious Disease"/>
            <person name="Wu L."/>
            <person name="Ma J."/>
        </authorList>
    </citation>
    <scope>NUCLEOTIDE SEQUENCE [LARGE SCALE GENOMIC DNA]</scope>
    <source>
        <strain evidence="1 2">JCM 14306</strain>
    </source>
</reference>
<sequence>MALIYITGASGAGKSTVRAELRRRGYPAHGTDEDGLSRWFDNRTGAEVSMPTDPAHRDDNWFMHHTYRLPPETVLRVAAAVGDKVGFICGTVGNDDQIWDLFTAVISLSIDAATVRRRLAERVDSFGSTEDELQRVLAWHANVDADNRRFGAILIDASPPVTEVVDHLLTELELVPGLADGEPDL</sequence>
<dbReference type="RefSeq" id="WP_344114268.1">
    <property type="nucleotide sequence ID" value="NZ_BAAANE010000008.1"/>
</dbReference>
<dbReference type="InterPro" id="IPR027417">
    <property type="entry name" value="P-loop_NTPase"/>
</dbReference>